<sequence length="181" mass="20698">MAQVGQHATLIDVLDAEQARLVPDVSPKGQPDLAGRAVEFLGRQVRVDHCLQTFARPLRLRETQAQPCAEARQQQAERRLQQPFLVAEIMRHQSRRHARAPRDLDQRRADEPHFGQAVDRHFDKLSGAAIVSDRRGTGHKQQVLIRRSMLGRRSHKRAAIRRRRRHLQCEPALNGQSMPVS</sequence>
<keyword evidence="2" id="KW-1185">Reference proteome</keyword>
<evidence type="ECO:0000313" key="1">
    <source>
        <dbReference type="EMBL" id="PAV66920.1"/>
    </source>
</evidence>
<comment type="caution">
    <text evidence="1">The sequence shown here is derived from an EMBL/GenBank/DDBJ whole genome shotgun (WGS) entry which is preliminary data.</text>
</comment>
<name>A0A2A2JZ79_9BILA</name>
<protein>
    <submittedName>
        <fullName evidence="1">Uncharacterized protein</fullName>
    </submittedName>
</protein>
<dbReference type="Proteomes" id="UP000218231">
    <property type="component" value="Unassembled WGS sequence"/>
</dbReference>
<evidence type="ECO:0000313" key="2">
    <source>
        <dbReference type="Proteomes" id="UP000218231"/>
    </source>
</evidence>
<proteinExistence type="predicted"/>
<gene>
    <name evidence="1" type="ORF">WR25_22140</name>
</gene>
<organism evidence="1 2">
    <name type="scientific">Diploscapter pachys</name>
    <dbReference type="NCBI Taxonomy" id="2018661"/>
    <lineage>
        <taxon>Eukaryota</taxon>
        <taxon>Metazoa</taxon>
        <taxon>Ecdysozoa</taxon>
        <taxon>Nematoda</taxon>
        <taxon>Chromadorea</taxon>
        <taxon>Rhabditida</taxon>
        <taxon>Rhabditina</taxon>
        <taxon>Rhabditomorpha</taxon>
        <taxon>Rhabditoidea</taxon>
        <taxon>Rhabditidae</taxon>
        <taxon>Diploscapter</taxon>
    </lineage>
</organism>
<dbReference type="EMBL" id="LIAE01010020">
    <property type="protein sequence ID" value="PAV66920.1"/>
    <property type="molecule type" value="Genomic_DNA"/>
</dbReference>
<accession>A0A2A2JZ79</accession>
<dbReference type="AlphaFoldDB" id="A0A2A2JZ79"/>
<reference evidence="1 2" key="1">
    <citation type="journal article" date="2017" name="Curr. Biol.">
        <title>Genome architecture and evolution of a unichromosomal asexual nematode.</title>
        <authorList>
            <person name="Fradin H."/>
            <person name="Zegar C."/>
            <person name="Gutwein M."/>
            <person name="Lucas J."/>
            <person name="Kovtun M."/>
            <person name="Corcoran D."/>
            <person name="Baugh L.R."/>
            <person name="Kiontke K."/>
            <person name="Gunsalus K."/>
            <person name="Fitch D.H."/>
            <person name="Piano F."/>
        </authorList>
    </citation>
    <scope>NUCLEOTIDE SEQUENCE [LARGE SCALE GENOMIC DNA]</scope>
    <source>
        <strain evidence="1">PF1309</strain>
    </source>
</reference>